<dbReference type="Proteomes" id="UP000821866">
    <property type="component" value="Chromosome 9"/>
</dbReference>
<evidence type="ECO:0000313" key="3">
    <source>
        <dbReference type="Proteomes" id="UP000821866"/>
    </source>
</evidence>
<comment type="caution">
    <text evidence="2">The sequence shown here is derived from an EMBL/GenBank/DDBJ whole genome shotgun (WGS) entry which is preliminary data.</text>
</comment>
<name>A0A9J6D6G7_RHIMP</name>
<reference evidence="2" key="2">
    <citation type="submission" date="2021-09" db="EMBL/GenBank/DDBJ databases">
        <authorList>
            <person name="Jia N."/>
            <person name="Wang J."/>
            <person name="Shi W."/>
            <person name="Du L."/>
            <person name="Sun Y."/>
            <person name="Zhan W."/>
            <person name="Jiang J."/>
            <person name="Wang Q."/>
            <person name="Zhang B."/>
            <person name="Ji P."/>
            <person name="Sakyi L.B."/>
            <person name="Cui X."/>
            <person name="Yuan T."/>
            <person name="Jiang B."/>
            <person name="Yang W."/>
            <person name="Lam T.T.-Y."/>
            <person name="Chang Q."/>
            <person name="Ding S."/>
            <person name="Wang X."/>
            <person name="Zhu J."/>
            <person name="Ruan X."/>
            <person name="Zhao L."/>
            <person name="Wei J."/>
            <person name="Que T."/>
            <person name="Du C."/>
            <person name="Cheng J."/>
            <person name="Dai P."/>
            <person name="Han X."/>
            <person name="Huang E."/>
            <person name="Gao Y."/>
            <person name="Liu J."/>
            <person name="Shao H."/>
            <person name="Ye R."/>
            <person name="Li L."/>
            <person name="Wei W."/>
            <person name="Wang X."/>
            <person name="Wang C."/>
            <person name="Huo Q."/>
            <person name="Li W."/>
            <person name="Guo W."/>
            <person name="Chen H."/>
            <person name="Chen S."/>
            <person name="Zhou L."/>
            <person name="Zhou L."/>
            <person name="Ni X."/>
            <person name="Tian J."/>
            <person name="Zhou Y."/>
            <person name="Sheng Y."/>
            <person name="Liu T."/>
            <person name="Pan Y."/>
            <person name="Xia L."/>
            <person name="Li J."/>
            <person name="Zhao F."/>
            <person name="Cao W."/>
        </authorList>
    </citation>
    <scope>NUCLEOTIDE SEQUENCE</scope>
    <source>
        <strain evidence="2">Rmic-2018</strain>
        <tissue evidence="2">Larvae</tissue>
    </source>
</reference>
<dbReference type="EMBL" id="JABSTU010000011">
    <property type="protein sequence ID" value="KAH8009634.1"/>
    <property type="molecule type" value="Genomic_DNA"/>
</dbReference>
<evidence type="ECO:0000256" key="1">
    <source>
        <dbReference type="SAM" id="Coils"/>
    </source>
</evidence>
<feature type="coiled-coil region" evidence="1">
    <location>
        <begin position="15"/>
        <end position="42"/>
    </location>
</feature>
<gene>
    <name evidence="2" type="ORF">HPB51_018902</name>
</gene>
<keyword evidence="3" id="KW-1185">Reference proteome</keyword>
<protein>
    <submittedName>
        <fullName evidence="2">Uncharacterized protein</fullName>
    </submittedName>
</protein>
<evidence type="ECO:0000313" key="2">
    <source>
        <dbReference type="EMBL" id="KAH8009634.1"/>
    </source>
</evidence>
<proteinExistence type="predicted"/>
<dbReference type="SUPFAM" id="SSF46579">
    <property type="entry name" value="Prefoldin"/>
    <property type="match status" value="1"/>
</dbReference>
<reference evidence="2" key="1">
    <citation type="journal article" date="2020" name="Cell">
        <title>Large-Scale Comparative Analyses of Tick Genomes Elucidate Their Genetic Diversity and Vector Capacities.</title>
        <authorList>
            <consortium name="Tick Genome and Microbiome Consortium (TIGMIC)"/>
            <person name="Jia N."/>
            <person name="Wang J."/>
            <person name="Shi W."/>
            <person name="Du L."/>
            <person name="Sun Y."/>
            <person name="Zhan W."/>
            <person name="Jiang J.F."/>
            <person name="Wang Q."/>
            <person name="Zhang B."/>
            <person name="Ji P."/>
            <person name="Bell-Sakyi L."/>
            <person name="Cui X.M."/>
            <person name="Yuan T.T."/>
            <person name="Jiang B.G."/>
            <person name="Yang W.F."/>
            <person name="Lam T.T."/>
            <person name="Chang Q.C."/>
            <person name="Ding S.J."/>
            <person name="Wang X.J."/>
            <person name="Zhu J.G."/>
            <person name="Ruan X.D."/>
            <person name="Zhao L."/>
            <person name="Wei J.T."/>
            <person name="Ye R.Z."/>
            <person name="Que T.C."/>
            <person name="Du C.H."/>
            <person name="Zhou Y.H."/>
            <person name="Cheng J.X."/>
            <person name="Dai P.F."/>
            <person name="Guo W.B."/>
            <person name="Han X.H."/>
            <person name="Huang E.J."/>
            <person name="Li L.F."/>
            <person name="Wei W."/>
            <person name="Gao Y.C."/>
            <person name="Liu J.Z."/>
            <person name="Shao H.Z."/>
            <person name="Wang X."/>
            <person name="Wang C.C."/>
            <person name="Yang T.C."/>
            <person name="Huo Q.B."/>
            <person name="Li W."/>
            <person name="Chen H.Y."/>
            <person name="Chen S.E."/>
            <person name="Zhou L.G."/>
            <person name="Ni X.B."/>
            <person name="Tian J.H."/>
            <person name="Sheng Y."/>
            <person name="Liu T."/>
            <person name="Pan Y.S."/>
            <person name="Xia L.Y."/>
            <person name="Li J."/>
            <person name="Zhao F."/>
            <person name="Cao W.C."/>
        </authorList>
    </citation>
    <scope>NUCLEOTIDE SEQUENCE</scope>
    <source>
        <strain evidence="2">Rmic-2018</strain>
    </source>
</reference>
<feature type="coiled-coil region" evidence="1">
    <location>
        <begin position="72"/>
        <end position="99"/>
    </location>
</feature>
<dbReference type="AlphaFoldDB" id="A0A9J6D6G7"/>
<keyword evidence="1" id="KW-0175">Coiled coil</keyword>
<accession>A0A9J6D6G7</accession>
<organism evidence="2 3">
    <name type="scientific">Rhipicephalus microplus</name>
    <name type="common">Cattle tick</name>
    <name type="synonym">Boophilus microplus</name>
    <dbReference type="NCBI Taxonomy" id="6941"/>
    <lineage>
        <taxon>Eukaryota</taxon>
        <taxon>Metazoa</taxon>
        <taxon>Ecdysozoa</taxon>
        <taxon>Arthropoda</taxon>
        <taxon>Chelicerata</taxon>
        <taxon>Arachnida</taxon>
        <taxon>Acari</taxon>
        <taxon>Parasitiformes</taxon>
        <taxon>Ixodida</taxon>
        <taxon>Ixodoidea</taxon>
        <taxon>Ixodidae</taxon>
        <taxon>Rhipicephalinae</taxon>
        <taxon>Rhipicephalus</taxon>
        <taxon>Boophilus</taxon>
    </lineage>
</organism>
<sequence>MQCDPSPEHARDAEILRLKKENAELKDMLTKMANEMAEFKRMLSTMQSNTEGETTDTLVPAPIGDGPMATKSRAVVSKLKNTESQVEELKQTLVTIIENIRMKAKSVASLTESVRQMQAALSDPVEGLRAMNKCIIELENHAKLPKPAPQGASPGNVEVAIPVHVDSPGVNYEEEQIFRAILTPQGGDQSRINNG</sequence>